<evidence type="ECO:0000256" key="2">
    <source>
        <dbReference type="ARBA" id="ARBA00022803"/>
    </source>
</evidence>
<protein>
    <submittedName>
        <fullName evidence="4">Tetratricopeptide repeat protein</fullName>
    </submittedName>
</protein>
<evidence type="ECO:0000256" key="1">
    <source>
        <dbReference type="ARBA" id="ARBA00022737"/>
    </source>
</evidence>
<dbReference type="Pfam" id="PF13414">
    <property type="entry name" value="TPR_11"/>
    <property type="match status" value="1"/>
</dbReference>
<dbReference type="InterPro" id="IPR019734">
    <property type="entry name" value="TPR_rpt"/>
</dbReference>
<proteinExistence type="predicted"/>
<evidence type="ECO:0000313" key="4">
    <source>
        <dbReference type="EMBL" id="MDA3732924.1"/>
    </source>
</evidence>
<keyword evidence="2 3" id="KW-0802">TPR repeat</keyword>
<dbReference type="InterPro" id="IPR050498">
    <property type="entry name" value="Ycf3"/>
</dbReference>
<gene>
    <name evidence="4" type="ORF">PBV87_15715</name>
</gene>
<dbReference type="Proteomes" id="UP001169242">
    <property type="component" value="Unassembled WGS sequence"/>
</dbReference>
<dbReference type="Pfam" id="PF13181">
    <property type="entry name" value="TPR_8"/>
    <property type="match status" value="1"/>
</dbReference>
<evidence type="ECO:0000313" key="5">
    <source>
        <dbReference type="Proteomes" id="UP001169242"/>
    </source>
</evidence>
<name>A0AA42DPP9_9FIRM</name>
<dbReference type="RefSeq" id="WP_271012887.1">
    <property type="nucleotide sequence ID" value="NZ_JAQIFT010000057.1"/>
</dbReference>
<dbReference type="EMBL" id="JAQIFT010000057">
    <property type="protein sequence ID" value="MDA3732924.1"/>
    <property type="molecule type" value="Genomic_DNA"/>
</dbReference>
<keyword evidence="1" id="KW-0677">Repeat</keyword>
<dbReference type="AlphaFoldDB" id="A0AA42DPP9"/>
<dbReference type="InterPro" id="IPR011990">
    <property type="entry name" value="TPR-like_helical_dom_sf"/>
</dbReference>
<evidence type="ECO:0000256" key="3">
    <source>
        <dbReference type="PROSITE-ProRule" id="PRU00339"/>
    </source>
</evidence>
<dbReference type="PROSITE" id="PS50005">
    <property type="entry name" value="TPR"/>
    <property type="match status" value="1"/>
</dbReference>
<keyword evidence="5" id="KW-1185">Reference proteome</keyword>
<dbReference type="SMART" id="SM00028">
    <property type="entry name" value="TPR"/>
    <property type="match status" value="4"/>
</dbReference>
<organism evidence="4 5">
    <name type="scientific">Holtiella tumoricola</name>
    <dbReference type="NCBI Taxonomy" id="3018743"/>
    <lineage>
        <taxon>Bacteria</taxon>
        <taxon>Bacillati</taxon>
        <taxon>Bacillota</taxon>
        <taxon>Clostridia</taxon>
        <taxon>Lachnospirales</taxon>
        <taxon>Cellulosilyticaceae</taxon>
        <taxon>Holtiella</taxon>
    </lineage>
</organism>
<dbReference type="PANTHER" id="PTHR44858:SF1">
    <property type="entry name" value="UDP-N-ACETYLGLUCOSAMINE--PEPTIDE N-ACETYLGLUCOSAMINYLTRANSFERASE SPINDLY-RELATED"/>
    <property type="match status" value="1"/>
</dbReference>
<dbReference type="Gene3D" id="1.25.40.10">
    <property type="entry name" value="Tetratricopeptide repeat domain"/>
    <property type="match status" value="1"/>
</dbReference>
<accession>A0AA42DPP9</accession>
<reference evidence="4" key="1">
    <citation type="journal article" date="2023" name="Int. J. Syst. Evol. Microbiol.">
        <title>&lt;i&gt;Holtiella tumoricola&lt;/i&gt; gen. nov. sp. nov., isolated from a human clinical sample.</title>
        <authorList>
            <person name="Allen-Vercoe E."/>
            <person name="Daigneault M.C."/>
            <person name="Vancuren S.J."/>
            <person name="Cochrane K."/>
            <person name="O'Neal L.L."/>
            <person name="Sankaranarayanan K."/>
            <person name="Lawson P.A."/>
        </authorList>
    </citation>
    <scope>NUCLEOTIDE SEQUENCE</scope>
    <source>
        <strain evidence="4">CC70A</strain>
    </source>
</reference>
<dbReference type="PANTHER" id="PTHR44858">
    <property type="entry name" value="TETRATRICOPEPTIDE REPEAT PROTEIN 6"/>
    <property type="match status" value="1"/>
</dbReference>
<feature type="repeat" description="TPR" evidence="3">
    <location>
        <begin position="185"/>
        <end position="218"/>
    </location>
</feature>
<comment type="caution">
    <text evidence="4">The sequence shown here is derived from an EMBL/GenBank/DDBJ whole genome shotgun (WGS) entry which is preliminary data.</text>
</comment>
<sequence>MKILFVTTDWMKYYVGEGDEEKAVPLCGYNFQNVNGYYYGYGEGLETIQLEKIQGINKDNIEVVDDKVQNVLVVWLAPNRNGETCVIGWYKDATVHGHALTELTLDSERFERTYSIVAPNQGVLLLPVEERSYVVEGLEAPIAYHMDEAKRAELLSYIHNYAGDHMNLVLTEKELNGVLSINMDYERYFHKADEFLAKDAYAKAIRCFNKAIQEEPEETLGYECKASILLSLKMYDEALELYKKVIVLDESNDLAHYCMGLINGLKQNYEEALPYLDYYLERRPKDYHVAAERAYVYFIQGNQAKAEEAITDAYKKEKENPVVAQIYKRITQK</sequence>
<dbReference type="Pfam" id="PF13432">
    <property type="entry name" value="TPR_16"/>
    <property type="match status" value="1"/>
</dbReference>
<dbReference type="SUPFAM" id="SSF48452">
    <property type="entry name" value="TPR-like"/>
    <property type="match status" value="1"/>
</dbReference>